<dbReference type="InterPro" id="IPR002669">
    <property type="entry name" value="UreD"/>
</dbReference>
<accession>A0A379B5R4</accession>
<name>A0A379B5R4_9PAST</name>
<dbReference type="PANTHER" id="PTHR33643:SF1">
    <property type="entry name" value="UREASE ACCESSORY PROTEIN D"/>
    <property type="match status" value="1"/>
</dbReference>
<keyword evidence="2 4" id="KW-0996">Nickel insertion</keyword>
<dbReference type="Proteomes" id="UP000254280">
    <property type="component" value="Unassembled WGS sequence"/>
</dbReference>
<comment type="subcellular location">
    <subcellularLocation>
        <location evidence="4">Cytoplasm</location>
    </subcellularLocation>
</comment>
<comment type="subunit">
    <text evidence="4">UreD, UreF and UreG form a complex that acts as a GTP-hydrolysis-dependent molecular chaperone, activating the urease apoprotein by helping to assemble the nickel containing metallocenter of UreC. The UreE protein probably delivers the nickel.</text>
</comment>
<keyword evidence="4" id="KW-0963">Cytoplasm</keyword>
<evidence type="ECO:0000256" key="4">
    <source>
        <dbReference type="HAMAP-Rule" id="MF_01384"/>
    </source>
</evidence>
<evidence type="ECO:0000256" key="2">
    <source>
        <dbReference type="ARBA" id="ARBA00022988"/>
    </source>
</evidence>
<evidence type="ECO:0000313" key="5">
    <source>
        <dbReference type="EMBL" id="SUB33599.1"/>
    </source>
</evidence>
<dbReference type="PANTHER" id="PTHR33643">
    <property type="entry name" value="UREASE ACCESSORY PROTEIN D"/>
    <property type="match status" value="1"/>
</dbReference>
<evidence type="ECO:0000256" key="1">
    <source>
        <dbReference type="ARBA" id="ARBA00007177"/>
    </source>
</evidence>
<keyword evidence="3 4" id="KW-0143">Chaperone</keyword>
<gene>
    <name evidence="5" type="primary">ureH</name>
    <name evidence="4" type="synonym">ureD</name>
    <name evidence="5" type="ORF">NCTC10699_01226</name>
</gene>
<dbReference type="HAMAP" id="MF_01384">
    <property type="entry name" value="UreD"/>
    <property type="match status" value="1"/>
</dbReference>
<protein>
    <recommendedName>
        <fullName evidence="4">Urease accessory protein UreD</fullName>
    </recommendedName>
</protein>
<dbReference type="Pfam" id="PF01774">
    <property type="entry name" value="UreD"/>
    <property type="match status" value="1"/>
</dbReference>
<evidence type="ECO:0000256" key="3">
    <source>
        <dbReference type="ARBA" id="ARBA00023186"/>
    </source>
</evidence>
<proteinExistence type="inferred from homology"/>
<organism evidence="5 6">
    <name type="scientific">[Pasteurella] mairii</name>
    <dbReference type="NCBI Taxonomy" id="757"/>
    <lineage>
        <taxon>Bacteria</taxon>
        <taxon>Pseudomonadati</taxon>
        <taxon>Pseudomonadota</taxon>
        <taxon>Gammaproteobacteria</taxon>
        <taxon>Pasteurellales</taxon>
        <taxon>Pasteurellaceae</taxon>
    </lineage>
</organism>
<dbReference type="AlphaFoldDB" id="A0A379B5R4"/>
<comment type="function">
    <text evidence="4">Required for maturation of urease via the functional incorporation of the urease nickel metallocenter.</text>
</comment>
<evidence type="ECO:0000313" key="6">
    <source>
        <dbReference type="Proteomes" id="UP000254280"/>
    </source>
</evidence>
<reference evidence="5 6" key="1">
    <citation type="submission" date="2018-06" db="EMBL/GenBank/DDBJ databases">
        <authorList>
            <consortium name="Pathogen Informatics"/>
            <person name="Doyle S."/>
        </authorList>
    </citation>
    <scope>NUCLEOTIDE SEQUENCE [LARGE SCALE GENOMIC DNA]</scope>
    <source>
        <strain evidence="5 6">NCTC10699</strain>
    </source>
</reference>
<keyword evidence="6" id="KW-1185">Reference proteome</keyword>
<dbReference type="OrthoDB" id="9807968at2"/>
<dbReference type="GO" id="GO:0016151">
    <property type="term" value="F:nickel cation binding"/>
    <property type="evidence" value="ECO:0007669"/>
    <property type="project" value="UniProtKB-UniRule"/>
</dbReference>
<sequence>MKTQLILSTKCNAQGKTQLDRYFVSPPFKLMTLPPEDEAWAHELHTMQMSSSPGLLGGDEIEVDILLAKNTALSLTTQAFTRVQAMNAMDVAKQQTKITLAENSALFYLPHPLVLHKDSALQQTTEIEMAAQSRLIYGEIVAIGRVLNGERFAFRCFSSYLRITHQRHPLLSDRIYWQPETMALTALSQMEDFSHQGSLVYVDLRLEHGQIKALVSQLQQDYADTERLEIGISQLNAGGLFIRALAYRAEAIERFFSQIGKRLKRVSAI</sequence>
<comment type="similarity">
    <text evidence="1 4">Belongs to the UreD family.</text>
</comment>
<dbReference type="EMBL" id="UGSS01000002">
    <property type="protein sequence ID" value="SUB33599.1"/>
    <property type="molecule type" value="Genomic_DNA"/>
</dbReference>
<dbReference type="GO" id="GO:0005737">
    <property type="term" value="C:cytoplasm"/>
    <property type="evidence" value="ECO:0007669"/>
    <property type="project" value="UniProtKB-SubCell"/>
</dbReference>